<organism evidence="1 2">
    <name type="scientific">Corchorus capsularis</name>
    <name type="common">Jute</name>
    <dbReference type="NCBI Taxonomy" id="210143"/>
    <lineage>
        <taxon>Eukaryota</taxon>
        <taxon>Viridiplantae</taxon>
        <taxon>Streptophyta</taxon>
        <taxon>Embryophyta</taxon>
        <taxon>Tracheophyta</taxon>
        <taxon>Spermatophyta</taxon>
        <taxon>Magnoliopsida</taxon>
        <taxon>eudicotyledons</taxon>
        <taxon>Gunneridae</taxon>
        <taxon>Pentapetalae</taxon>
        <taxon>rosids</taxon>
        <taxon>malvids</taxon>
        <taxon>Malvales</taxon>
        <taxon>Malvaceae</taxon>
        <taxon>Grewioideae</taxon>
        <taxon>Apeibeae</taxon>
        <taxon>Corchorus</taxon>
    </lineage>
</organism>
<sequence length="40" mass="4505">MALRDSIRMKRPGICSLLSSPLRLTVKRPIKAQVPRRGMA</sequence>
<dbReference type="Proteomes" id="UP000188268">
    <property type="component" value="Unassembled WGS sequence"/>
</dbReference>
<dbReference type="EMBL" id="AWWV01012108">
    <property type="protein sequence ID" value="OMO69041.1"/>
    <property type="molecule type" value="Genomic_DNA"/>
</dbReference>
<gene>
    <name evidence="1" type="ORF">CCACVL1_19675</name>
</gene>
<evidence type="ECO:0000313" key="2">
    <source>
        <dbReference type="Proteomes" id="UP000188268"/>
    </source>
</evidence>
<comment type="caution">
    <text evidence="1">The sequence shown here is derived from an EMBL/GenBank/DDBJ whole genome shotgun (WGS) entry which is preliminary data.</text>
</comment>
<dbReference type="AlphaFoldDB" id="A0A1R3HFF8"/>
<reference evidence="1 2" key="1">
    <citation type="submission" date="2013-09" db="EMBL/GenBank/DDBJ databases">
        <title>Corchorus capsularis genome sequencing.</title>
        <authorList>
            <person name="Alam M."/>
            <person name="Haque M.S."/>
            <person name="Islam M.S."/>
            <person name="Emdad E.M."/>
            <person name="Islam M.M."/>
            <person name="Ahmed B."/>
            <person name="Halim A."/>
            <person name="Hossen Q.M.M."/>
            <person name="Hossain M.Z."/>
            <person name="Ahmed R."/>
            <person name="Khan M.M."/>
            <person name="Islam R."/>
            <person name="Rashid M.M."/>
            <person name="Khan S.A."/>
            <person name="Rahman M.S."/>
            <person name="Alam M."/>
        </authorList>
    </citation>
    <scope>NUCLEOTIDE SEQUENCE [LARGE SCALE GENOMIC DNA]</scope>
    <source>
        <strain evidence="2">cv. CVL-1</strain>
        <tissue evidence="1">Whole seedling</tissue>
    </source>
</reference>
<accession>A0A1R3HFF8</accession>
<evidence type="ECO:0000313" key="1">
    <source>
        <dbReference type="EMBL" id="OMO69041.1"/>
    </source>
</evidence>
<keyword evidence="2" id="KW-1185">Reference proteome</keyword>
<name>A0A1R3HFF8_COCAP</name>
<proteinExistence type="predicted"/>
<dbReference type="Gramene" id="OMO69041">
    <property type="protein sequence ID" value="OMO69041"/>
    <property type="gene ID" value="CCACVL1_19675"/>
</dbReference>
<protein>
    <submittedName>
        <fullName evidence="1">Uncharacterized protein</fullName>
    </submittedName>
</protein>